<sequence>MAPLVSVLNPPKPSAPKAVALRLNLDALASLQRLQRDGVVPKLVVKNGQYVC</sequence>
<dbReference type="VEuPathDB" id="FungiDB:CJJ07_005513"/>
<dbReference type="Proteomes" id="UP000037122">
    <property type="component" value="Unassembled WGS sequence"/>
</dbReference>
<evidence type="ECO:0000313" key="2">
    <source>
        <dbReference type="Proteomes" id="UP000037122"/>
    </source>
</evidence>
<evidence type="ECO:0000313" key="1">
    <source>
        <dbReference type="EMBL" id="KND99714.1"/>
    </source>
</evidence>
<reference evidence="2" key="1">
    <citation type="journal article" date="2015" name="BMC Genomics">
        <title>Draft genome of a commonly misdiagnosed multidrug resistant pathogen Candida auris.</title>
        <authorList>
            <person name="Chatterjee S."/>
            <person name="Alampalli S.V."/>
            <person name="Nageshan R.K."/>
            <person name="Chettiar S.T."/>
            <person name="Joshi S."/>
            <person name="Tatu U.S."/>
        </authorList>
    </citation>
    <scope>NUCLEOTIDE SEQUENCE [LARGE SCALE GENOMIC DNA]</scope>
    <source>
        <strain evidence="2">6684</strain>
    </source>
</reference>
<dbReference type="AlphaFoldDB" id="A0A0L0P0D4"/>
<gene>
    <name evidence="1" type="ORF">QG37_03127</name>
</gene>
<dbReference type="EMBL" id="LGST01000021">
    <property type="protein sequence ID" value="KND99714.1"/>
    <property type="molecule type" value="Genomic_DNA"/>
</dbReference>
<dbReference type="VEuPathDB" id="FungiDB:B9J08_000653"/>
<dbReference type="VEuPathDB" id="FungiDB:QG37_03127"/>
<proteinExistence type="predicted"/>
<comment type="caution">
    <text evidence="1">The sequence shown here is derived from an EMBL/GenBank/DDBJ whole genome shotgun (WGS) entry which is preliminary data.</text>
</comment>
<accession>A0A0L0P0D4</accession>
<protein>
    <submittedName>
        <fullName evidence="1">Uncharacterized protein</fullName>
    </submittedName>
</protein>
<dbReference type="VEuPathDB" id="FungiDB:CJI97_000655"/>
<organism evidence="1 2">
    <name type="scientific">Candidozyma auris</name>
    <name type="common">Yeast</name>
    <name type="synonym">Candida auris</name>
    <dbReference type="NCBI Taxonomy" id="498019"/>
    <lineage>
        <taxon>Eukaryota</taxon>
        <taxon>Fungi</taxon>
        <taxon>Dikarya</taxon>
        <taxon>Ascomycota</taxon>
        <taxon>Saccharomycotina</taxon>
        <taxon>Pichiomycetes</taxon>
        <taxon>Metschnikowiaceae</taxon>
        <taxon>Candidozyma</taxon>
    </lineage>
</organism>
<dbReference type="VEuPathDB" id="FungiDB:CJJ09_002613"/>
<name>A0A0L0P0D4_CANAR</name>
<dbReference type="VEuPathDB" id="FungiDB:CJI96_0003443"/>